<sequence length="174" mass="17477">MRRTWKGLAALAVGLVLTLLSAAPAAADTGKLKLTVAGDGADGVTVRATHPDGRQLETLVRLTLNATGPDGQRVGPVQLEPSAEGHGFYSVGSILSPGRWRVTVSAPAPNGSEASAQVEARPPGSPPAPEPVAAQTDAAGRGAGVGWWPVAAGGLVLAAAAIAVAMLSTRRRPD</sequence>
<feature type="signal peptide" evidence="3">
    <location>
        <begin position="1"/>
        <end position="27"/>
    </location>
</feature>
<name>A0A1C3NAK2_9ACTN</name>
<keyword evidence="5" id="KW-1185">Reference proteome</keyword>
<keyword evidence="2" id="KW-0472">Membrane</keyword>
<keyword evidence="3" id="KW-0732">Signal</keyword>
<dbReference type="AlphaFoldDB" id="A0A1C3NAK2"/>
<proteinExistence type="predicted"/>
<dbReference type="RefSeq" id="WP_231921976.1">
    <property type="nucleotide sequence ID" value="NZ_JBHRWG010000002.1"/>
</dbReference>
<dbReference type="PATRIC" id="fig|307121.4.peg.5270"/>
<keyword evidence="2" id="KW-0812">Transmembrane</keyword>
<evidence type="ECO:0000256" key="1">
    <source>
        <dbReference type="SAM" id="MobiDB-lite"/>
    </source>
</evidence>
<evidence type="ECO:0000256" key="2">
    <source>
        <dbReference type="SAM" id="Phobius"/>
    </source>
</evidence>
<evidence type="ECO:0008006" key="6">
    <source>
        <dbReference type="Google" id="ProtNLM"/>
    </source>
</evidence>
<organism evidence="4 5">
    <name type="scientific">Micromonospora krabiensis</name>
    <dbReference type="NCBI Taxonomy" id="307121"/>
    <lineage>
        <taxon>Bacteria</taxon>
        <taxon>Bacillati</taxon>
        <taxon>Actinomycetota</taxon>
        <taxon>Actinomycetes</taxon>
        <taxon>Micromonosporales</taxon>
        <taxon>Micromonosporaceae</taxon>
        <taxon>Micromonospora</taxon>
    </lineage>
</organism>
<evidence type="ECO:0000313" key="5">
    <source>
        <dbReference type="Proteomes" id="UP000199393"/>
    </source>
</evidence>
<protein>
    <recommendedName>
        <fullName evidence="6">CopC domain-containing protein</fullName>
    </recommendedName>
</protein>
<keyword evidence="2" id="KW-1133">Transmembrane helix</keyword>
<feature type="chain" id="PRO_5008678834" description="CopC domain-containing protein" evidence="3">
    <location>
        <begin position="28"/>
        <end position="174"/>
    </location>
</feature>
<evidence type="ECO:0000256" key="3">
    <source>
        <dbReference type="SAM" id="SignalP"/>
    </source>
</evidence>
<gene>
    <name evidence="4" type="ORF">GA0070620_5169</name>
</gene>
<dbReference type="Proteomes" id="UP000199393">
    <property type="component" value="Chromosome I"/>
</dbReference>
<reference evidence="5" key="1">
    <citation type="submission" date="2016-06" db="EMBL/GenBank/DDBJ databases">
        <authorList>
            <person name="Varghese N."/>
            <person name="Submissions Spin"/>
        </authorList>
    </citation>
    <scope>NUCLEOTIDE SEQUENCE [LARGE SCALE GENOMIC DNA]</scope>
    <source>
        <strain evidence="5">DSM 45344</strain>
    </source>
</reference>
<accession>A0A1C3NAK2</accession>
<feature type="region of interest" description="Disordered" evidence="1">
    <location>
        <begin position="105"/>
        <end position="137"/>
    </location>
</feature>
<dbReference type="EMBL" id="LT598496">
    <property type="protein sequence ID" value="SBV29589.1"/>
    <property type="molecule type" value="Genomic_DNA"/>
</dbReference>
<evidence type="ECO:0000313" key="4">
    <source>
        <dbReference type="EMBL" id="SBV29589.1"/>
    </source>
</evidence>
<feature type="transmembrane region" description="Helical" evidence="2">
    <location>
        <begin position="147"/>
        <end position="167"/>
    </location>
</feature>